<feature type="compositionally biased region" description="Low complexity" evidence="2">
    <location>
        <begin position="161"/>
        <end position="172"/>
    </location>
</feature>
<name>A0A077TPU9_PLACU</name>
<feature type="compositionally biased region" description="Basic and acidic residues" evidence="2">
    <location>
        <begin position="105"/>
        <end position="118"/>
    </location>
</feature>
<accession>A0A077TPU9</accession>
<feature type="compositionally biased region" description="Low complexity" evidence="2">
    <location>
        <begin position="351"/>
        <end position="361"/>
    </location>
</feature>
<evidence type="ECO:0000313" key="6">
    <source>
        <dbReference type="Proteomes" id="UP000071118"/>
    </source>
</evidence>
<reference evidence="5 6" key="1">
    <citation type="journal article" date="2014" name="BMC Biol.">
        <title>A comprehensive evaluation of rodent malaria parasite genomes and gene expression.</title>
        <authorList>
            <person name="Otto T.D."/>
            <person name="Bohme U."/>
            <person name="Jackson A.P."/>
            <person name="Hunt M."/>
            <person name="Franke-Fayard B."/>
            <person name="Hoeijmakers W.A."/>
            <person name="Religa A.A."/>
            <person name="Robertson L."/>
            <person name="Sanders M."/>
            <person name="Ogun S.A."/>
            <person name="Cunningham D."/>
            <person name="Erhart A."/>
            <person name="Billker O."/>
            <person name="Khan S.M."/>
            <person name="Stunnenberg H.G."/>
            <person name="Langhorne J."/>
            <person name="Holder A.A."/>
            <person name="Waters A.P."/>
            <person name="Newbold C.I."/>
            <person name="Pain A."/>
            <person name="Berriman M."/>
            <person name="Janse C.J."/>
        </authorList>
    </citation>
    <scope>NUCLEOTIDE SEQUENCE [LARGE SCALE GENOMIC DNA]</scope>
    <source>
        <strain evidence="5 6">AS</strain>
    </source>
</reference>
<gene>
    <name evidence="5" type="ORF">PCHAS_1360900</name>
    <name evidence="4" type="ORF">PCHCB_000413400</name>
</gene>
<dbReference type="Proteomes" id="UP000071118">
    <property type="component" value="Chromosome 13"/>
</dbReference>
<reference evidence="4 7" key="3">
    <citation type="submission" date="2016-08" db="EMBL/GenBank/DDBJ databases">
        <authorList>
            <consortium name="Pathogen Informatics"/>
        </authorList>
    </citation>
    <scope>NUCLEOTIDE SEQUENCE [LARGE SCALE GENOMIC DNA]</scope>
    <source>
        <strain evidence="5">AS</strain>
        <strain evidence="4 7">CB</strain>
    </source>
</reference>
<dbReference type="AlphaFoldDB" id="A0A077TPU9"/>
<dbReference type="InterPro" id="IPR036390">
    <property type="entry name" value="WH_DNA-bd_sf"/>
</dbReference>
<feature type="region of interest" description="Disordered" evidence="2">
    <location>
        <begin position="94"/>
        <end position="134"/>
    </location>
</feature>
<dbReference type="Proteomes" id="UP000195489">
    <property type="component" value="Chromosome 13"/>
</dbReference>
<evidence type="ECO:0000313" key="4">
    <source>
        <dbReference type="EMBL" id="SCM09359.1"/>
    </source>
</evidence>
<feature type="region of interest" description="Disordered" evidence="2">
    <location>
        <begin position="329"/>
        <end position="375"/>
    </location>
</feature>
<dbReference type="KEGG" id="pcb:PCHAS_1360900"/>
<organism evidence="4 7">
    <name type="scientific">Plasmodium chabaudi chabaudi</name>
    <dbReference type="NCBI Taxonomy" id="31271"/>
    <lineage>
        <taxon>Eukaryota</taxon>
        <taxon>Sar</taxon>
        <taxon>Alveolata</taxon>
        <taxon>Apicomplexa</taxon>
        <taxon>Aconoidasida</taxon>
        <taxon>Haemosporida</taxon>
        <taxon>Plasmodiidae</taxon>
        <taxon>Plasmodium</taxon>
        <taxon>Plasmodium (Vinckeia)</taxon>
    </lineage>
</organism>
<evidence type="ECO:0000313" key="7">
    <source>
        <dbReference type="Proteomes" id="UP000195489"/>
    </source>
</evidence>
<dbReference type="EMBL" id="LT608165">
    <property type="protein sequence ID" value="SCM09359.1"/>
    <property type="molecule type" value="Genomic_DNA"/>
</dbReference>
<feature type="region of interest" description="Disordered" evidence="2">
    <location>
        <begin position="729"/>
        <end position="772"/>
    </location>
</feature>
<feature type="region of interest" description="Disordered" evidence="2">
    <location>
        <begin position="388"/>
        <end position="454"/>
    </location>
</feature>
<feature type="compositionally biased region" description="Low complexity" evidence="2">
    <location>
        <begin position="745"/>
        <end position="761"/>
    </location>
</feature>
<feature type="coiled-coil region" evidence="1">
    <location>
        <begin position="898"/>
        <end position="925"/>
    </location>
</feature>
<dbReference type="SUPFAM" id="SSF46785">
    <property type="entry name" value="Winged helix' DNA-binding domain"/>
    <property type="match status" value="1"/>
</dbReference>
<feature type="region of interest" description="Disordered" evidence="2">
    <location>
        <begin position="153"/>
        <end position="172"/>
    </location>
</feature>
<dbReference type="EMBL" id="LK022890">
    <property type="protein sequence ID" value="VTZ70561.1"/>
    <property type="molecule type" value="Genomic_DNA"/>
</dbReference>
<evidence type="ECO:0000256" key="2">
    <source>
        <dbReference type="SAM" id="MobiDB-lite"/>
    </source>
</evidence>
<keyword evidence="6" id="KW-1185">Reference proteome</keyword>
<dbReference type="VEuPathDB" id="PlasmoDB:PCHAS_1360900"/>
<dbReference type="GeneID" id="3491923"/>
<feature type="compositionally biased region" description="Polar residues" evidence="2">
    <location>
        <begin position="330"/>
        <end position="350"/>
    </location>
</feature>
<dbReference type="InterPro" id="IPR014939">
    <property type="entry name" value="CDT1_Gemini-bd-like"/>
</dbReference>
<evidence type="ECO:0000313" key="5">
    <source>
        <dbReference type="EMBL" id="VTZ70561.1"/>
    </source>
</evidence>
<dbReference type="Pfam" id="PF08839">
    <property type="entry name" value="CDT1"/>
    <property type="match status" value="1"/>
</dbReference>
<proteinExistence type="predicted"/>
<sequence length="955" mass="110312">MNNLMNTIKQKMQIGTKLYNKTSDAGTPIRSSKLNNLDMGMNDGIIDEESMTPRAFDKTKKSMGVANYTTIMKENGGNQNNGQNANEDGINETELNANTRKGRNRGQENRYSSDEGKSNEVINRNSKDDDEIYNNLTESEFMDNINLNKKRERNEYSQKGNSNNINNSRESLNNNFDYNNKMNGEIENNTSAFMSNGWGTPKKSNVGHNYYSGIDNPSTLKKYKTPSEMDMLNPDGSLIGNKCITINNYVNPPKFVSQTFTPSKFPLSGEKNPDMSYEDFRGFFKNNACIISEHEFNSKKVNHKIGDNDRKYFEKFNIVCETNLWPNKRGVSQSVNKNAPSITTNTTTMGNSNDSSISIRSSNHRSSERNLSYSNTYGNYGNSSFLNNYKDSPKCKKRKGDGSPKLSTKKLLNALSGNDTKKKDHSNGSPIKSYKKSKTQANEKEDSEYDTDGNKQNKFNFIDYELNPVLKTEKDTNKTNECIIMETLCKHKQNPITTIYEPYSKDLDDIFNKNIIKTPITLLNLYQYLLIIISRRNKKNQPVFYRLIKQEIANLNPSCVFTEDMLKQLAWIAPNLIQLNKVVITKEIYEANLEIYTEYVTGRKVEDIQIREHTEKCENIYEYTSYDKLEMLKRIIINWANIKHTELLKKINPDFYFPKYSELKKWHSLFNFNQIIFPSVTLEENKILAQLARTPQESNADDFIVIQDSPIKCATIDLKKNKSFINEMEKEKTRTPLGRNKRKSNFLFNTSNSNSNTSNSFASQGTPKKRETDNMKQIREEAHKKNIIKLIKDEFDKEYELLVSEKKKFENAKWIAEIIHDQFIVEGTCTVIELKTFAKKVADKYKSNKDFKMDEQVIAELIEILPEYVTDIHVKPCFAVKDNMNLSVKTKKNLFNFLQPLSNKIEDISNKYEQAKNNKENRLNDLWKKHNVNFEITENIKKYFFTPGSIALSNL</sequence>
<dbReference type="RefSeq" id="XP_738877.2">
    <property type="nucleotide sequence ID" value="XM_733784.2"/>
</dbReference>
<reference evidence="5" key="2">
    <citation type="submission" date="2014-05" db="EMBL/GenBank/DDBJ databases">
        <authorList>
            <person name="Aslett M.A."/>
            <person name="De Silva N."/>
        </authorList>
    </citation>
    <scope>NUCLEOTIDE SEQUENCE</scope>
    <source>
        <strain evidence="5">AS</strain>
    </source>
</reference>
<keyword evidence="1" id="KW-0175">Coiled coil</keyword>
<evidence type="ECO:0000259" key="3">
    <source>
        <dbReference type="Pfam" id="PF08839"/>
    </source>
</evidence>
<protein>
    <submittedName>
        <fullName evidence="5">CDT1-like protein, putative</fullName>
    </submittedName>
</protein>
<dbReference type="OrthoDB" id="369923at2759"/>
<evidence type="ECO:0000256" key="1">
    <source>
        <dbReference type="SAM" id="Coils"/>
    </source>
</evidence>
<feature type="domain" description="CDT1 Geminin-binding" evidence="3">
    <location>
        <begin position="521"/>
        <end position="679"/>
    </location>
</feature>